<dbReference type="Proteomes" id="UP001243330">
    <property type="component" value="Unassembled WGS sequence"/>
</dbReference>
<keyword evidence="2" id="KW-1185">Reference proteome</keyword>
<organism evidence="1 2">
    <name type="scientific">Colletotrichum chrysophilum</name>
    <dbReference type="NCBI Taxonomy" id="1836956"/>
    <lineage>
        <taxon>Eukaryota</taxon>
        <taxon>Fungi</taxon>
        <taxon>Dikarya</taxon>
        <taxon>Ascomycota</taxon>
        <taxon>Pezizomycotina</taxon>
        <taxon>Sordariomycetes</taxon>
        <taxon>Hypocreomycetidae</taxon>
        <taxon>Glomerellales</taxon>
        <taxon>Glomerellaceae</taxon>
        <taxon>Colletotrichum</taxon>
        <taxon>Colletotrichum gloeosporioides species complex</taxon>
    </lineage>
</organism>
<comment type="caution">
    <text evidence="1">The sequence shown here is derived from an EMBL/GenBank/DDBJ whole genome shotgun (WGS) entry which is preliminary data.</text>
</comment>
<protein>
    <submittedName>
        <fullName evidence="1">Uncharacterized protein</fullName>
    </submittedName>
</protein>
<accession>A0AAD9AXD5</accession>
<proteinExistence type="predicted"/>
<evidence type="ECO:0000313" key="2">
    <source>
        <dbReference type="Proteomes" id="UP001243330"/>
    </source>
</evidence>
<evidence type="ECO:0000313" key="1">
    <source>
        <dbReference type="EMBL" id="KAK1854410.1"/>
    </source>
</evidence>
<dbReference type="EMBL" id="JAQOWY010000037">
    <property type="protein sequence ID" value="KAK1854410.1"/>
    <property type="molecule type" value="Genomic_DNA"/>
</dbReference>
<reference evidence="1" key="1">
    <citation type="submission" date="2023-01" db="EMBL/GenBank/DDBJ databases">
        <title>Colletotrichum chrysophilum M932 genome sequence.</title>
        <authorList>
            <person name="Baroncelli R."/>
        </authorList>
    </citation>
    <scope>NUCLEOTIDE SEQUENCE</scope>
    <source>
        <strain evidence="1">M932</strain>
    </source>
</reference>
<sequence>MFYPYLKNSALDLSVNASSTELCLVGEQQCSTRLNTTTPSSWLSLEVAGVYTEHTYSDQDTRPPPPARPY</sequence>
<name>A0AAD9AXD5_9PEZI</name>
<dbReference type="AlphaFoldDB" id="A0AAD9AXD5"/>
<gene>
    <name evidence="1" type="ORF">CCHR01_02926</name>
</gene>